<keyword evidence="5" id="KW-1185">Reference proteome</keyword>
<gene>
    <name evidence="4" type="ordered locus">Rfer_3241</name>
</gene>
<dbReference type="SMART" id="SM00304">
    <property type="entry name" value="HAMP"/>
    <property type="match status" value="1"/>
</dbReference>
<dbReference type="Gene3D" id="3.30.70.270">
    <property type="match status" value="1"/>
</dbReference>
<dbReference type="CDD" id="cd01949">
    <property type="entry name" value="GGDEF"/>
    <property type="match status" value="1"/>
</dbReference>
<dbReference type="EMBL" id="CP000267">
    <property type="protein sequence ID" value="ABD70950.1"/>
    <property type="molecule type" value="Genomic_DNA"/>
</dbReference>
<feature type="transmembrane region" description="Helical" evidence="1">
    <location>
        <begin position="327"/>
        <end position="347"/>
    </location>
</feature>
<feature type="domain" description="HAMP" evidence="2">
    <location>
        <begin position="344"/>
        <end position="396"/>
    </location>
</feature>
<dbReference type="InterPro" id="IPR029787">
    <property type="entry name" value="Nucleotide_cyclase"/>
</dbReference>
<dbReference type="Proteomes" id="UP000008332">
    <property type="component" value="Chromosome"/>
</dbReference>
<dbReference type="GO" id="GO:0007165">
    <property type="term" value="P:signal transduction"/>
    <property type="evidence" value="ECO:0007669"/>
    <property type="project" value="InterPro"/>
</dbReference>
<dbReference type="InterPro" id="IPR052163">
    <property type="entry name" value="DGC-Regulatory_Protein"/>
</dbReference>
<dbReference type="InterPro" id="IPR003660">
    <property type="entry name" value="HAMP_dom"/>
</dbReference>
<dbReference type="PANTHER" id="PTHR46663">
    <property type="entry name" value="DIGUANYLATE CYCLASE DGCT-RELATED"/>
    <property type="match status" value="1"/>
</dbReference>
<keyword evidence="1" id="KW-1133">Transmembrane helix</keyword>
<dbReference type="HOGENOM" id="CLU_000445_11_22_4"/>
<dbReference type="InterPro" id="IPR000160">
    <property type="entry name" value="GGDEF_dom"/>
</dbReference>
<organism evidence="4 5">
    <name type="scientific">Albidiferax ferrireducens (strain ATCC BAA-621 / DSM 15236 / T118)</name>
    <name type="common">Rhodoferax ferrireducens</name>
    <dbReference type="NCBI Taxonomy" id="338969"/>
    <lineage>
        <taxon>Bacteria</taxon>
        <taxon>Pseudomonadati</taxon>
        <taxon>Pseudomonadota</taxon>
        <taxon>Betaproteobacteria</taxon>
        <taxon>Burkholderiales</taxon>
        <taxon>Comamonadaceae</taxon>
        <taxon>Rhodoferax</taxon>
    </lineage>
</organism>
<dbReference type="SUPFAM" id="SSF158472">
    <property type="entry name" value="HAMP domain-like"/>
    <property type="match status" value="1"/>
</dbReference>
<dbReference type="NCBIfam" id="TIGR00254">
    <property type="entry name" value="GGDEF"/>
    <property type="match status" value="1"/>
</dbReference>
<dbReference type="KEGG" id="rfr:Rfer_3241"/>
<dbReference type="Pfam" id="PF00990">
    <property type="entry name" value="GGDEF"/>
    <property type="match status" value="1"/>
</dbReference>
<keyword evidence="1" id="KW-0812">Transmembrane</keyword>
<dbReference type="InterPro" id="IPR029151">
    <property type="entry name" value="Sensor-like_sf"/>
</dbReference>
<dbReference type="GO" id="GO:0003824">
    <property type="term" value="F:catalytic activity"/>
    <property type="evidence" value="ECO:0007669"/>
    <property type="project" value="UniProtKB-ARBA"/>
</dbReference>
<dbReference type="AlphaFoldDB" id="Q21TF3"/>
<dbReference type="CDD" id="cd06225">
    <property type="entry name" value="HAMP"/>
    <property type="match status" value="1"/>
</dbReference>
<evidence type="ECO:0000256" key="1">
    <source>
        <dbReference type="SAM" id="Phobius"/>
    </source>
</evidence>
<dbReference type="SUPFAM" id="SSF103190">
    <property type="entry name" value="Sensory domain-like"/>
    <property type="match status" value="1"/>
</dbReference>
<dbReference type="eggNOG" id="COG2199">
    <property type="taxonomic scope" value="Bacteria"/>
</dbReference>
<evidence type="ECO:0000313" key="4">
    <source>
        <dbReference type="EMBL" id="ABD70950.1"/>
    </source>
</evidence>
<dbReference type="SMART" id="SM00267">
    <property type="entry name" value="GGDEF"/>
    <property type="match status" value="1"/>
</dbReference>
<dbReference type="InterPro" id="IPR043128">
    <property type="entry name" value="Rev_trsase/Diguanyl_cyclase"/>
</dbReference>
<dbReference type="InterPro" id="IPR048760">
    <property type="entry name" value="VP0354-like_sensor_dom"/>
</dbReference>
<reference evidence="5" key="1">
    <citation type="submission" date="2006-02" db="EMBL/GenBank/DDBJ databases">
        <title>Complete sequence of chromosome of Rhodoferax ferrireducens DSM 15236.</title>
        <authorList>
            <person name="Copeland A."/>
            <person name="Lucas S."/>
            <person name="Lapidus A."/>
            <person name="Barry K."/>
            <person name="Detter J.C."/>
            <person name="Glavina del Rio T."/>
            <person name="Hammon N."/>
            <person name="Israni S."/>
            <person name="Pitluck S."/>
            <person name="Brettin T."/>
            <person name="Bruce D."/>
            <person name="Han C."/>
            <person name="Tapia R."/>
            <person name="Gilna P."/>
            <person name="Kiss H."/>
            <person name="Schmutz J."/>
            <person name="Larimer F."/>
            <person name="Land M."/>
            <person name="Kyrpides N."/>
            <person name="Ivanova N."/>
            <person name="Richardson P."/>
        </authorList>
    </citation>
    <scope>NUCLEOTIDE SEQUENCE [LARGE SCALE GENOMIC DNA]</scope>
    <source>
        <strain evidence="5">ATCC BAA-621 / DSM 15236 / T118</strain>
    </source>
</reference>
<dbReference type="Pfam" id="PF21623">
    <property type="entry name" value="HK_sensor_dom_bact"/>
    <property type="match status" value="1"/>
</dbReference>
<dbReference type="PANTHER" id="PTHR46663:SF3">
    <property type="entry name" value="SLL0267 PROTEIN"/>
    <property type="match status" value="1"/>
</dbReference>
<dbReference type="eggNOG" id="COG2972">
    <property type="taxonomic scope" value="Bacteria"/>
</dbReference>
<dbReference type="SUPFAM" id="SSF55073">
    <property type="entry name" value="Nucleotide cyclase"/>
    <property type="match status" value="1"/>
</dbReference>
<dbReference type="FunFam" id="3.30.70.270:FF:000001">
    <property type="entry name" value="Diguanylate cyclase domain protein"/>
    <property type="match status" value="1"/>
</dbReference>
<keyword evidence="1" id="KW-0472">Membrane</keyword>
<dbReference type="Pfam" id="PF00672">
    <property type="entry name" value="HAMP"/>
    <property type="match status" value="1"/>
</dbReference>
<evidence type="ECO:0000259" key="2">
    <source>
        <dbReference type="PROSITE" id="PS50885"/>
    </source>
</evidence>
<proteinExistence type="predicted"/>
<dbReference type="PROSITE" id="PS50885">
    <property type="entry name" value="HAMP"/>
    <property type="match status" value="1"/>
</dbReference>
<evidence type="ECO:0000313" key="5">
    <source>
        <dbReference type="Proteomes" id="UP000008332"/>
    </source>
</evidence>
<dbReference type="PROSITE" id="PS50887">
    <property type="entry name" value="GGDEF"/>
    <property type="match status" value="1"/>
</dbReference>
<evidence type="ECO:0000259" key="3">
    <source>
        <dbReference type="PROSITE" id="PS50887"/>
    </source>
</evidence>
<protein>
    <submittedName>
        <fullName evidence="4">Diguanylate cyclase</fullName>
    </submittedName>
</protein>
<accession>Q21TF3</accession>
<dbReference type="STRING" id="338969.Rfer_3241"/>
<sequence>MRYGIGFKLGLLLASFSLVAMGIVGYYSYASGRATLLAAAQRDLLTATHVLGRNFQASIDAVARDTLLLASLPASSAMVTSPESMPAGRDPKGLSDTFAAMMAAHPEYFQIRLIGADQHGLELVRLDRDDGKLVPVQADNLQEKAHYPYVFNTLQLGRGQVYLSDITINHEEGAHSGLHKPTVRVASPVLDDSGKVLGLIVINVDLNGLFDRLKSDLPSAYQLYLSNHWGDFLIHPNPAEAFGFDQGRRIFIQESFEPVAALINGTSASVVTNIDAVQQAGNGLVAAFIRMPFGGSVQTDFVILGLSQPLENVVRETSKLGWNTVQIILVLGVLAILLAALVSRAVIGPLRKMVDAMSAFSKEHVVNELSAARKDEIGLLASSLNDMQNIIVANMRDLKESRQALEHLAQHDSLTGLPNRALFDDRLRQAVSQARRDKTRMALLFVDLDAFKDINDTCGHHVGDLLLNAAAKRMQACVRHADTVGRMGGDEFVVLLTHVEEDQDAVLVAEKICKALSQPFDLDGRSLLIGSSIGVALYPEHGSDELTLSRSADAAMYLAKESGGNCVSLFGS</sequence>
<dbReference type="Gene3D" id="3.30.450.20">
    <property type="entry name" value="PAS domain"/>
    <property type="match status" value="1"/>
</dbReference>
<dbReference type="GO" id="GO:0016020">
    <property type="term" value="C:membrane"/>
    <property type="evidence" value="ECO:0007669"/>
    <property type="project" value="InterPro"/>
</dbReference>
<name>Q21TF3_ALBFT</name>
<dbReference type="CDD" id="cd18773">
    <property type="entry name" value="PDC1_HK_sensor"/>
    <property type="match status" value="1"/>
</dbReference>
<dbReference type="OrthoDB" id="9812260at2"/>
<dbReference type="RefSeq" id="WP_011465513.1">
    <property type="nucleotide sequence ID" value="NC_007908.1"/>
</dbReference>
<feature type="domain" description="GGDEF" evidence="3">
    <location>
        <begin position="439"/>
        <end position="572"/>
    </location>
</feature>
<dbReference type="Gene3D" id="6.10.340.10">
    <property type="match status" value="1"/>
</dbReference>